<dbReference type="InterPro" id="IPR004244">
    <property type="entry name" value="Transposase_22"/>
</dbReference>
<accession>H3BGA4</accession>
<dbReference type="Proteomes" id="UP000008672">
    <property type="component" value="Unassembled WGS sequence"/>
</dbReference>
<protein>
    <recommendedName>
        <fullName evidence="3">L1 transposable element RRM domain-containing protein</fullName>
    </recommendedName>
</protein>
<organism evidence="1 2">
    <name type="scientific">Latimeria chalumnae</name>
    <name type="common">Coelacanth</name>
    <dbReference type="NCBI Taxonomy" id="7897"/>
    <lineage>
        <taxon>Eukaryota</taxon>
        <taxon>Metazoa</taxon>
        <taxon>Chordata</taxon>
        <taxon>Craniata</taxon>
        <taxon>Vertebrata</taxon>
        <taxon>Euteleostomi</taxon>
        <taxon>Coelacanthiformes</taxon>
        <taxon>Coelacanthidae</taxon>
        <taxon>Latimeria</taxon>
    </lineage>
</organism>
<proteinExistence type="predicted"/>
<evidence type="ECO:0000313" key="1">
    <source>
        <dbReference type="Ensembl" id="ENSLACP00000020925.1"/>
    </source>
</evidence>
<sequence length="181" mass="21027">RPGSLTEEMRRGFNSIQAGLAEIRSEMFSIDSKLDKVTQCLDTSERRIGDIEEIHYLREKCDDLENRARRSNLRIVGLSEGVEGKDPVAFVEKFLVEVLGETTFPGRVEIERAHRALRPRPKEGEKPRIIIFKVLRFQDKVRILCRAREKGQLTYLNQKKKFFPDISAELQARRHDVYATL</sequence>
<dbReference type="Ensembl" id="ENSLACT00000021065.1">
    <property type="protein sequence ID" value="ENSLACP00000020925.1"/>
    <property type="gene ID" value="ENSLACG00000018384.1"/>
</dbReference>
<dbReference type="HOGENOM" id="CLU_062834_2_0_1"/>
<reference evidence="2" key="1">
    <citation type="submission" date="2011-08" db="EMBL/GenBank/DDBJ databases">
        <title>The draft genome of Latimeria chalumnae.</title>
        <authorList>
            <person name="Di Palma F."/>
            <person name="Alfoldi J."/>
            <person name="Johnson J."/>
            <person name="Berlin A."/>
            <person name="Gnerre S."/>
            <person name="Jaffe D."/>
            <person name="MacCallum I."/>
            <person name="Young S."/>
            <person name="Walker B.J."/>
            <person name="Lander E."/>
            <person name="Lindblad-Toh K."/>
        </authorList>
    </citation>
    <scope>NUCLEOTIDE SEQUENCE [LARGE SCALE GENOMIC DNA]</scope>
    <source>
        <strain evidence="2">Wild caught</strain>
    </source>
</reference>
<dbReference type="eggNOG" id="ENOG502SRQ0">
    <property type="taxonomic scope" value="Eukaryota"/>
</dbReference>
<reference evidence="1" key="2">
    <citation type="submission" date="2025-08" db="UniProtKB">
        <authorList>
            <consortium name="Ensembl"/>
        </authorList>
    </citation>
    <scope>IDENTIFICATION</scope>
</reference>
<dbReference type="AlphaFoldDB" id="H3BGA4"/>
<dbReference type="PANTHER" id="PTHR11505">
    <property type="entry name" value="L1 TRANSPOSABLE ELEMENT-RELATED"/>
    <property type="match status" value="1"/>
</dbReference>
<name>H3BGA4_LATCH</name>
<reference evidence="1" key="3">
    <citation type="submission" date="2025-09" db="UniProtKB">
        <authorList>
            <consortium name="Ensembl"/>
        </authorList>
    </citation>
    <scope>IDENTIFICATION</scope>
</reference>
<dbReference type="Gene3D" id="3.30.70.1820">
    <property type="entry name" value="L1 transposable element, RRM domain"/>
    <property type="match status" value="1"/>
</dbReference>
<keyword evidence="2" id="KW-1185">Reference proteome</keyword>
<evidence type="ECO:0000313" key="2">
    <source>
        <dbReference type="Proteomes" id="UP000008672"/>
    </source>
</evidence>
<dbReference type="InParanoid" id="H3BGA4"/>
<dbReference type="GeneTree" id="ENSGT00940000163893"/>
<evidence type="ECO:0008006" key="3">
    <source>
        <dbReference type="Google" id="ProtNLM"/>
    </source>
</evidence>
<dbReference type="EMBL" id="AFYH01013712">
    <property type="status" value="NOT_ANNOTATED_CDS"/>
    <property type="molecule type" value="Genomic_DNA"/>
</dbReference>